<name>A0A8J3I827_9CHLR</name>
<evidence type="ECO:0000313" key="2">
    <source>
        <dbReference type="Proteomes" id="UP000612362"/>
    </source>
</evidence>
<accession>A0A8J3I827</accession>
<proteinExistence type="predicted"/>
<evidence type="ECO:0000313" key="1">
    <source>
        <dbReference type="EMBL" id="GHO47089.1"/>
    </source>
</evidence>
<reference evidence="1" key="1">
    <citation type="submission" date="2020-10" db="EMBL/GenBank/DDBJ databases">
        <title>Taxonomic study of unclassified bacteria belonging to the class Ktedonobacteria.</title>
        <authorList>
            <person name="Yabe S."/>
            <person name="Wang C.M."/>
            <person name="Zheng Y."/>
            <person name="Sakai Y."/>
            <person name="Cavaletti L."/>
            <person name="Monciardini P."/>
            <person name="Donadio S."/>
        </authorList>
    </citation>
    <scope>NUCLEOTIDE SEQUENCE</scope>
    <source>
        <strain evidence="1">SOSP1-1</strain>
    </source>
</reference>
<dbReference type="EMBL" id="BNJF01000002">
    <property type="protein sequence ID" value="GHO47089.1"/>
    <property type="molecule type" value="Genomic_DNA"/>
</dbReference>
<organism evidence="1 2">
    <name type="scientific">Ktedonospora formicarum</name>
    <dbReference type="NCBI Taxonomy" id="2778364"/>
    <lineage>
        <taxon>Bacteria</taxon>
        <taxon>Bacillati</taxon>
        <taxon>Chloroflexota</taxon>
        <taxon>Ktedonobacteria</taxon>
        <taxon>Ktedonobacterales</taxon>
        <taxon>Ktedonobacteraceae</taxon>
        <taxon>Ktedonospora</taxon>
    </lineage>
</organism>
<keyword evidence="2" id="KW-1185">Reference proteome</keyword>
<sequence>MPFPLLFRAGRQGMDKEIGLDVDKKESTLHVSRESPRQDSAAAL</sequence>
<gene>
    <name evidence="1" type="ORF">KSX_52520</name>
</gene>
<protein>
    <submittedName>
        <fullName evidence="1">Uncharacterized protein</fullName>
    </submittedName>
</protein>
<comment type="caution">
    <text evidence="1">The sequence shown here is derived from an EMBL/GenBank/DDBJ whole genome shotgun (WGS) entry which is preliminary data.</text>
</comment>
<dbReference type="RefSeq" id="WP_268886674.1">
    <property type="nucleotide sequence ID" value="NZ_BNJF01000002.1"/>
</dbReference>
<dbReference type="Proteomes" id="UP000612362">
    <property type="component" value="Unassembled WGS sequence"/>
</dbReference>
<dbReference type="AlphaFoldDB" id="A0A8J3I827"/>